<reference evidence="2 3" key="1">
    <citation type="submission" date="2019-03" db="EMBL/GenBank/DDBJ databases">
        <title>Genomic Encyclopedia of Type Strains, Phase III (KMG-III): the genomes of soil and plant-associated and newly described type strains.</title>
        <authorList>
            <person name="Whitman W."/>
        </authorList>
    </citation>
    <scope>NUCLEOTIDE SEQUENCE [LARGE SCALE GENOMIC DNA]</scope>
    <source>
        <strain evidence="2 3">CGMCC 1.7002</strain>
    </source>
</reference>
<evidence type="ECO:0000313" key="2">
    <source>
        <dbReference type="EMBL" id="TDQ61920.1"/>
    </source>
</evidence>
<accession>A0A4V3DAF6</accession>
<protein>
    <recommendedName>
        <fullName evidence="1">YgjP-like metallopeptidase domain-containing protein</fullName>
    </recommendedName>
</protein>
<dbReference type="InterPro" id="IPR053136">
    <property type="entry name" value="UTP_pyrophosphatase-like"/>
</dbReference>
<gene>
    <name evidence="2" type="ORF">ATL17_3024</name>
</gene>
<feature type="domain" description="YgjP-like metallopeptidase" evidence="1">
    <location>
        <begin position="46"/>
        <end position="245"/>
    </location>
</feature>
<dbReference type="Pfam" id="PF01863">
    <property type="entry name" value="YgjP-like"/>
    <property type="match status" value="1"/>
</dbReference>
<dbReference type="CDD" id="cd07344">
    <property type="entry name" value="M48_yhfN_like"/>
    <property type="match status" value="1"/>
</dbReference>
<evidence type="ECO:0000313" key="3">
    <source>
        <dbReference type="Proteomes" id="UP000295391"/>
    </source>
</evidence>
<dbReference type="InterPro" id="IPR002725">
    <property type="entry name" value="YgjP-like_metallopeptidase"/>
</dbReference>
<name>A0A4V3DAF6_9HYPH</name>
<dbReference type="AlphaFoldDB" id="A0A4V3DAF6"/>
<dbReference type="EMBL" id="SNYR01000003">
    <property type="protein sequence ID" value="TDQ61920.1"/>
    <property type="molecule type" value="Genomic_DNA"/>
</dbReference>
<dbReference type="Gene3D" id="3.30.2010.10">
    <property type="entry name" value="Metalloproteases ('zincins'), catalytic domain"/>
    <property type="match status" value="1"/>
</dbReference>
<sequence>MLPKQVHLREIQIMMLKRRQAIPDRLTLDLTAGSVDVLVRQNARAKHYRLSLHPKHGPTLTVPKRGNWPDAQDFLRRHHDWLNQRMDKIALPRLVEPDMALPLRGVPHILGRTEQLRGLVQIDDALQRIDVPGAPEHFARKLGDWLKAQARQDLERQVQLHAARLKLSPKGITIRDQTSRWGSCSSSGQLNFSWRLVLAPPFVLDYVAAHEVAHLREMNHSPRFWRTVKETLPDMKLGHDWLKENGRELMRYQITR</sequence>
<proteinExistence type="predicted"/>
<evidence type="ECO:0000259" key="1">
    <source>
        <dbReference type="Pfam" id="PF01863"/>
    </source>
</evidence>
<keyword evidence="3" id="KW-1185">Reference proteome</keyword>
<dbReference type="PANTHER" id="PTHR30399">
    <property type="entry name" value="UNCHARACTERIZED PROTEIN YGJP"/>
    <property type="match status" value="1"/>
</dbReference>
<organism evidence="2 3">
    <name type="scientific">Maritalea mobilis</name>
    <dbReference type="NCBI Taxonomy" id="483324"/>
    <lineage>
        <taxon>Bacteria</taxon>
        <taxon>Pseudomonadati</taxon>
        <taxon>Pseudomonadota</taxon>
        <taxon>Alphaproteobacteria</taxon>
        <taxon>Hyphomicrobiales</taxon>
        <taxon>Devosiaceae</taxon>
        <taxon>Maritalea</taxon>
    </lineage>
</organism>
<dbReference type="PANTHER" id="PTHR30399:SF1">
    <property type="entry name" value="UTP PYROPHOSPHATASE"/>
    <property type="match status" value="1"/>
</dbReference>
<dbReference type="Proteomes" id="UP000295391">
    <property type="component" value="Unassembled WGS sequence"/>
</dbReference>
<comment type="caution">
    <text evidence="2">The sequence shown here is derived from an EMBL/GenBank/DDBJ whole genome shotgun (WGS) entry which is preliminary data.</text>
</comment>